<dbReference type="EMBL" id="MU150245">
    <property type="protein sequence ID" value="KAF9465750.1"/>
    <property type="molecule type" value="Genomic_DNA"/>
</dbReference>
<accession>A0A9P5YBP4</accession>
<dbReference type="Proteomes" id="UP000807353">
    <property type="component" value="Unassembled WGS sequence"/>
</dbReference>
<gene>
    <name evidence="1" type="ORF">BDZ94DRAFT_1253048</name>
</gene>
<name>A0A9P5YBP4_9AGAR</name>
<sequence length="108" mass="11559">MAMIVISGIARAVSTSEYSLPASGRLSSYEPVLLRWMTAMAIPLQAGLIPLARCYELFYRISFFVLISCMVRRCVVNARPNTLAGGECNGDSMAGVDGTPSPLVSIAL</sequence>
<reference evidence="1" key="1">
    <citation type="submission" date="2020-11" db="EMBL/GenBank/DDBJ databases">
        <authorList>
            <consortium name="DOE Joint Genome Institute"/>
            <person name="Ahrendt S."/>
            <person name="Riley R."/>
            <person name="Andreopoulos W."/>
            <person name="Labutti K."/>
            <person name="Pangilinan J."/>
            <person name="Ruiz-Duenas F.J."/>
            <person name="Barrasa J.M."/>
            <person name="Sanchez-Garcia M."/>
            <person name="Camarero S."/>
            <person name="Miyauchi S."/>
            <person name="Serrano A."/>
            <person name="Linde D."/>
            <person name="Babiker R."/>
            <person name="Drula E."/>
            <person name="Ayuso-Fernandez I."/>
            <person name="Pacheco R."/>
            <person name="Padilla G."/>
            <person name="Ferreira P."/>
            <person name="Barriuso J."/>
            <person name="Kellner H."/>
            <person name="Castanera R."/>
            <person name="Alfaro M."/>
            <person name="Ramirez L."/>
            <person name="Pisabarro A.G."/>
            <person name="Kuo A."/>
            <person name="Tritt A."/>
            <person name="Lipzen A."/>
            <person name="He G."/>
            <person name="Yan M."/>
            <person name="Ng V."/>
            <person name="Cullen D."/>
            <person name="Martin F."/>
            <person name="Rosso M.-N."/>
            <person name="Henrissat B."/>
            <person name="Hibbett D."/>
            <person name="Martinez A.T."/>
            <person name="Grigoriev I.V."/>
        </authorList>
    </citation>
    <scope>NUCLEOTIDE SEQUENCE</scope>
    <source>
        <strain evidence="1">CBS 247.69</strain>
    </source>
</reference>
<proteinExistence type="predicted"/>
<keyword evidence="2" id="KW-1185">Reference proteome</keyword>
<dbReference type="AlphaFoldDB" id="A0A9P5YBP4"/>
<organism evidence="1 2">
    <name type="scientific">Collybia nuda</name>
    <dbReference type="NCBI Taxonomy" id="64659"/>
    <lineage>
        <taxon>Eukaryota</taxon>
        <taxon>Fungi</taxon>
        <taxon>Dikarya</taxon>
        <taxon>Basidiomycota</taxon>
        <taxon>Agaricomycotina</taxon>
        <taxon>Agaricomycetes</taxon>
        <taxon>Agaricomycetidae</taxon>
        <taxon>Agaricales</taxon>
        <taxon>Tricholomatineae</taxon>
        <taxon>Clitocybaceae</taxon>
        <taxon>Collybia</taxon>
    </lineage>
</organism>
<evidence type="ECO:0000313" key="1">
    <source>
        <dbReference type="EMBL" id="KAF9465750.1"/>
    </source>
</evidence>
<evidence type="ECO:0000313" key="2">
    <source>
        <dbReference type="Proteomes" id="UP000807353"/>
    </source>
</evidence>
<comment type="caution">
    <text evidence="1">The sequence shown here is derived from an EMBL/GenBank/DDBJ whole genome shotgun (WGS) entry which is preliminary data.</text>
</comment>
<protein>
    <submittedName>
        <fullName evidence="1">Uncharacterized protein</fullName>
    </submittedName>
</protein>